<proteinExistence type="predicted"/>
<evidence type="ECO:0000313" key="1">
    <source>
        <dbReference type="EMBL" id="KAH3739830.1"/>
    </source>
</evidence>
<dbReference type="EMBL" id="JAIWYP010000011">
    <property type="protein sequence ID" value="KAH3739830.1"/>
    <property type="molecule type" value="Genomic_DNA"/>
</dbReference>
<evidence type="ECO:0000313" key="2">
    <source>
        <dbReference type="Proteomes" id="UP000828390"/>
    </source>
</evidence>
<sequence>MSSGMLTRDHETLPECIADKVAPEDCEKAQASLELRCSYMAYDLSSYDATHFCLG</sequence>
<comment type="caution">
    <text evidence="1">The sequence shown here is derived from an EMBL/GenBank/DDBJ whole genome shotgun (WGS) entry which is preliminary data.</text>
</comment>
<dbReference type="Proteomes" id="UP000828390">
    <property type="component" value="Unassembled WGS sequence"/>
</dbReference>
<protein>
    <submittedName>
        <fullName evidence="1">Uncharacterized protein</fullName>
    </submittedName>
</protein>
<keyword evidence="2" id="KW-1185">Reference proteome</keyword>
<accession>A0A9D4D6Z2</accession>
<reference evidence="1" key="1">
    <citation type="journal article" date="2019" name="bioRxiv">
        <title>The Genome of the Zebra Mussel, Dreissena polymorpha: A Resource for Invasive Species Research.</title>
        <authorList>
            <person name="McCartney M.A."/>
            <person name="Auch B."/>
            <person name="Kono T."/>
            <person name="Mallez S."/>
            <person name="Zhang Y."/>
            <person name="Obille A."/>
            <person name="Becker A."/>
            <person name="Abrahante J.E."/>
            <person name="Garbe J."/>
            <person name="Badalamenti J.P."/>
            <person name="Herman A."/>
            <person name="Mangelson H."/>
            <person name="Liachko I."/>
            <person name="Sullivan S."/>
            <person name="Sone E.D."/>
            <person name="Koren S."/>
            <person name="Silverstein K.A.T."/>
            <person name="Beckman K.B."/>
            <person name="Gohl D.M."/>
        </authorList>
    </citation>
    <scope>NUCLEOTIDE SEQUENCE</scope>
    <source>
        <strain evidence="1">Duluth1</strain>
        <tissue evidence="1">Whole animal</tissue>
    </source>
</reference>
<gene>
    <name evidence="1" type="ORF">DPMN_046520</name>
</gene>
<name>A0A9D4D6Z2_DREPO</name>
<organism evidence="1 2">
    <name type="scientific">Dreissena polymorpha</name>
    <name type="common">Zebra mussel</name>
    <name type="synonym">Mytilus polymorpha</name>
    <dbReference type="NCBI Taxonomy" id="45954"/>
    <lineage>
        <taxon>Eukaryota</taxon>
        <taxon>Metazoa</taxon>
        <taxon>Spiralia</taxon>
        <taxon>Lophotrochozoa</taxon>
        <taxon>Mollusca</taxon>
        <taxon>Bivalvia</taxon>
        <taxon>Autobranchia</taxon>
        <taxon>Heteroconchia</taxon>
        <taxon>Euheterodonta</taxon>
        <taxon>Imparidentia</taxon>
        <taxon>Neoheterodontei</taxon>
        <taxon>Myida</taxon>
        <taxon>Dreissenoidea</taxon>
        <taxon>Dreissenidae</taxon>
        <taxon>Dreissena</taxon>
    </lineage>
</organism>
<reference evidence="1" key="2">
    <citation type="submission" date="2020-11" db="EMBL/GenBank/DDBJ databases">
        <authorList>
            <person name="McCartney M.A."/>
            <person name="Auch B."/>
            <person name="Kono T."/>
            <person name="Mallez S."/>
            <person name="Becker A."/>
            <person name="Gohl D.M."/>
            <person name="Silverstein K.A.T."/>
            <person name="Koren S."/>
            <person name="Bechman K.B."/>
            <person name="Herman A."/>
            <person name="Abrahante J.E."/>
            <person name="Garbe J."/>
        </authorList>
    </citation>
    <scope>NUCLEOTIDE SEQUENCE</scope>
    <source>
        <strain evidence="1">Duluth1</strain>
        <tissue evidence="1">Whole animal</tissue>
    </source>
</reference>
<dbReference type="AlphaFoldDB" id="A0A9D4D6Z2"/>